<feature type="domain" description="Ig-like" evidence="10">
    <location>
        <begin position="30"/>
        <end position="131"/>
    </location>
</feature>
<evidence type="ECO:0000259" key="10">
    <source>
        <dbReference type="PROSITE" id="PS50835"/>
    </source>
</evidence>
<evidence type="ECO:0000313" key="13">
    <source>
        <dbReference type="Proteomes" id="UP000694700"/>
    </source>
</evidence>
<evidence type="ECO:0000256" key="1">
    <source>
        <dbReference type="ARBA" id="ARBA00004479"/>
    </source>
</evidence>
<keyword evidence="3" id="KW-0732">Signal</keyword>
<sequence length="183" mass="20525">VNVVGMSCLCVHHVEGMELLTSLELETVNGTDVQLKCTFKSTHPLSEDNVSVSWSFRPLRKMTEEWVRLNGAFPPETRMFKGHVWSGDIMKGDASITLQNVQFRFNGTYSCQVKNPADIQGFVGEIRLKISFSEIGILAIAVGGSIGVVLLLLIIYIVVLVFQRQDDDTFVEMENHKSKYEVL</sequence>
<dbReference type="GO" id="GO:0005886">
    <property type="term" value="C:plasma membrane"/>
    <property type="evidence" value="ECO:0007669"/>
    <property type="project" value="TreeGrafter"/>
</dbReference>
<dbReference type="Ensembl" id="ENSCCRT00010089398.1">
    <property type="protein sequence ID" value="ENSCCRP00010080571.1"/>
    <property type="gene ID" value="ENSCCRG00010035198.1"/>
</dbReference>
<name>A0A8C1WDZ1_CYPCA</name>
<dbReference type="Gene3D" id="2.60.40.10">
    <property type="entry name" value="Immunoglobulins"/>
    <property type="match status" value="1"/>
</dbReference>
<dbReference type="InterPro" id="IPR003599">
    <property type="entry name" value="Ig_sub"/>
</dbReference>
<evidence type="ECO:0000256" key="5">
    <source>
        <dbReference type="ARBA" id="ARBA00023136"/>
    </source>
</evidence>
<evidence type="ECO:0000256" key="3">
    <source>
        <dbReference type="ARBA" id="ARBA00022729"/>
    </source>
</evidence>
<dbReference type="SUPFAM" id="SSF48726">
    <property type="entry name" value="Immunoglobulin"/>
    <property type="match status" value="1"/>
</dbReference>
<evidence type="ECO:0000256" key="4">
    <source>
        <dbReference type="ARBA" id="ARBA00022989"/>
    </source>
</evidence>
<keyword evidence="5 9" id="KW-0472">Membrane</keyword>
<dbReference type="PROSITE" id="PS50835">
    <property type="entry name" value="IG_LIKE"/>
    <property type="match status" value="1"/>
</dbReference>
<evidence type="ECO:0000313" key="12">
    <source>
        <dbReference type="Proteomes" id="UP000694427"/>
    </source>
</evidence>
<keyword evidence="2 9" id="KW-0812">Transmembrane</keyword>
<protein>
    <submittedName>
        <fullName evidence="11">Myelin protein zero-like protein 2</fullName>
    </submittedName>
</protein>
<evidence type="ECO:0000256" key="9">
    <source>
        <dbReference type="SAM" id="Phobius"/>
    </source>
</evidence>
<evidence type="ECO:0000256" key="2">
    <source>
        <dbReference type="ARBA" id="ARBA00022692"/>
    </source>
</evidence>
<dbReference type="PANTHER" id="PTHR13869:SF21">
    <property type="entry name" value="MYELIN PROTEIN ZERO-LIKE PROTEIN 2"/>
    <property type="match status" value="1"/>
</dbReference>
<keyword evidence="7" id="KW-0325">Glycoprotein</keyword>
<dbReference type="SMART" id="SM00409">
    <property type="entry name" value="IG"/>
    <property type="match status" value="1"/>
</dbReference>
<dbReference type="PRINTS" id="PR00213">
    <property type="entry name" value="MYELINP0"/>
</dbReference>
<dbReference type="AlphaFoldDB" id="A0A8C1WDZ1"/>
<keyword evidence="4 9" id="KW-1133">Transmembrane helix</keyword>
<keyword evidence="6" id="KW-1015">Disulfide bond</keyword>
<proteinExistence type="predicted"/>
<feature type="transmembrane region" description="Helical" evidence="9">
    <location>
        <begin position="135"/>
        <end position="162"/>
    </location>
</feature>
<dbReference type="InterPro" id="IPR013106">
    <property type="entry name" value="Ig_V-set"/>
</dbReference>
<keyword evidence="12" id="KW-1185">Reference proteome</keyword>
<comment type="subcellular location">
    <subcellularLocation>
        <location evidence="1">Membrane</location>
        <topology evidence="1">Single-pass type I membrane protein</topology>
    </subcellularLocation>
</comment>
<organism evidence="11 13">
    <name type="scientific">Cyprinus carpio</name>
    <name type="common">Common carp</name>
    <dbReference type="NCBI Taxonomy" id="7962"/>
    <lineage>
        <taxon>Eukaryota</taxon>
        <taxon>Metazoa</taxon>
        <taxon>Chordata</taxon>
        <taxon>Craniata</taxon>
        <taxon>Vertebrata</taxon>
        <taxon>Euteleostomi</taxon>
        <taxon>Actinopterygii</taxon>
        <taxon>Neopterygii</taxon>
        <taxon>Teleostei</taxon>
        <taxon>Ostariophysi</taxon>
        <taxon>Cypriniformes</taxon>
        <taxon>Cyprinidae</taxon>
        <taxon>Cyprininae</taxon>
        <taxon>Cyprinus</taxon>
    </lineage>
</organism>
<dbReference type="InterPro" id="IPR000920">
    <property type="entry name" value="Myelin_P0-rel"/>
</dbReference>
<reference evidence="11" key="1">
    <citation type="submission" date="2025-05" db="UniProtKB">
        <authorList>
            <consortium name="Ensembl"/>
        </authorList>
    </citation>
    <scope>IDENTIFICATION</scope>
</reference>
<keyword evidence="8" id="KW-0393">Immunoglobulin domain</keyword>
<dbReference type="Pfam" id="PF07686">
    <property type="entry name" value="V-set"/>
    <property type="match status" value="1"/>
</dbReference>
<dbReference type="Ensembl" id="ENSCCRT00015068138.1">
    <property type="protein sequence ID" value="ENSCCRP00015065973.1"/>
    <property type="gene ID" value="ENSCCRG00015026885.1"/>
</dbReference>
<dbReference type="PANTHER" id="PTHR13869">
    <property type="entry name" value="MYELIN P0 RELATED"/>
    <property type="match status" value="1"/>
</dbReference>
<dbReference type="InterPro" id="IPR013783">
    <property type="entry name" value="Ig-like_fold"/>
</dbReference>
<evidence type="ECO:0000256" key="8">
    <source>
        <dbReference type="ARBA" id="ARBA00023319"/>
    </source>
</evidence>
<evidence type="ECO:0000256" key="6">
    <source>
        <dbReference type="ARBA" id="ARBA00023157"/>
    </source>
</evidence>
<dbReference type="Proteomes" id="UP000694427">
    <property type="component" value="Unplaced"/>
</dbReference>
<dbReference type="InterPro" id="IPR007110">
    <property type="entry name" value="Ig-like_dom"/>
</dbReference>
<dbReference type="OMA" id="VHHVEGM"/>
<evidence type="ECO:0000313" key="11">
    <source>
        <dbReference type="Ensembl" id="ENSCCRP00015065973.1"/>
    </source>
</evidence>
<accession>A0A8C1FDX1</accession>
<dbReference type="GO" id="GO:0098609">
    <property type="term" value="P:cell-cell adhesion"/>
    <property type="evidence" value="ECO:0007669"/>
    <property type="project" value="TreeGrafter"/>
</dbReference>
<evidence type="ECO:0000256" key="7">
    <source>
        <dbReference type="ARBA" id="ARBA00023180"/>
    </source>
</evidence>
<dbReference type="InterPro" id="IPR036179">
    <property type="entry name" value="Ig-like_dom_sf"/>
</dbReference>
<accession>A0A8C1WDZ1</accession>
<dbReference type="Proteomes" id="UP000694700">
    <property type="component" value="Unplaced"/>
</dbReference>